<comment type="subcellular location">
    <subcellularLocation>
        <location evidence="1 13">Cell inner membrane</location>
        <topology evidence="1 13">Multi-pass membrane protein</topology>
    </subcellularLocation>
</comment>
<dbReference type="GO" id="GO:0051205">
    <property type="term" value="P:protein insertion into membrane"/>
    <property type="evidence" value="ECO:0007669"/>
    <property type="project" value="TreeGrafter"/>
</dbReference>
<dbReference type="eggNOG" id="COG0706">
    <property type="taxonomic scope" value="Bacteria"/>
</dbReference>
<evidence type="ECO:0000256" key="12">
    <source>
        <dbReference type="ARBA" id="ARBA00033342"/>
    </source>
</evidence>
<dbReference type="NCBIfam" id="TIGR03592">
    <property type="entry name" value="yidC_oxa1_cterm"/>
    <property type="match status" value="1"/>
</dbReference>
<reference evidence="16 17" key="1">
    <citation type="journal article" date="2013" name="PLoS ONE">
        <title>The first genomic and proteomic characterization of a deep-sea sulfate reducer: insights into the piezophilic lifestyle of Desulfovibrio piezophilus.</title>
        <authorList>
            <person name="Pradel N."/>
            <person name="Ji B."/>
            <person name="Gimenez G."/>
            <person name="Talla E."/>
            <person name="Lenoble P."/>
            <person name="Garel M."/>
            <person name="Tamburini C."/>
            <person name="Fourquet P."/>
            <person name="Lebrun R."/>
            <person name="Bertin P."/>
            <person name="Denis Y."/>
            <person name="Pophillat M."/>
            <person name="Barbe V."/>
            <person name="Ollivier B."/>
            <person name="Dolla A."/>
        </authorList>
    </citation>
    <scope>NUCLEOTIDE SEQUENCE [LARGE SCALE GENOMIC DNA]</scope>
    <source>
        <strain evidence="17">DSM 10523 / SB164P1</strain>
    </source>
</reference>
<keyword evidence="10 13" id="KW-0143">Chaperone</keyword>
<organism evidence="16 17">
    <name type="scientific">Pseudodesulfovibrio piezophilus (strain DSM 21447 / JCM 15486 / C1TLV30)</name>
    <name type="common">Desulfovibrio piezophilus</name>
    <dbReference type="NCBI Taxonomy" id="1322246"/>
    <lineage>
        <taxon>Bacteria</taxon>
        <taxon>Pseudomonadati</taxon>
        <taxon>Thermodesulfobacteriota</taxon>
        <taxon>Desulfovibrionia</taxon>
        <taxon>Desulfovibrionales</taxon>
        <taxon>Desulfovibrionaceae</taxon>
    </lineage>
</organism>
<dbReference type="HOGENOM" id="CLU_016535_3_0_7"/>
<feature type="transmembrane region" description="Helical" evidence="13">
    <location>
        <begin position="505"/>
        <end position="530"/>
    </location>
</feature>
<evidence type="ECO:0000313" key="16">
    <source>
        <dbReference type="EMBL" id="CCH48655.1"/>
    </source>
</evidence>
<dbReference type="CDD" id="cd19961">
    <property type="entry name" value="EcYidC-like_peri"/>
    <property type="match status" value="1"/>
</dbReference>
<evidence type="ECO:0000256" key="7">
    <source>
        <dbReference type="ARBA" id="ARBA00022927"/>
    </source>
</evidence>
<keyword evidence="17" id="KW-1185">Reference proteome</keyword>
<proteinExistence type="inferred from homology"/>
<reference evidence="17" key="2">
    <citation type="journal article" date="2013" name="Stand. Genomic Sci.">
        <title>Complete genome sequence of Desulfocapsa sulfexigens, a marine deltaproteobacterium specialized in disproportionating inorganic sulfur compounds.</title>
        <authorList>
            <person name="Finster K.W."/>
            <person name="Kjeldsen K.U."/>
            <person name="Kube M."/>
            <person name="Reinhardt R."/>
            <person name="Mussmann M."/>
            <person name="Amann R."/>
            <person name="Schreiber L."/>
        </authorList>
    </citation>
    <scope>NUCLEOTIDE SEQUENCE [LARGE SCALE GENOMIC DNA]</scope>
    <source>
        <strain evidence="17">DSM 10523 / SB164P1</strain>
    </source>
</reference>
<comment type="similarity">
    <text evidence="2 13">Belongs to the OXA1/ALB3/YidC family. Type 1 subfamily.</text>
</comment>
<gene>
    <name evidence="16" type="primary">oxaA</name>
    <name evidence="13" type="synonym">yidC</name>
    <name evidence="16" type="ordered locus">BN4_11420</name>
</gene>
<evidence type="ECO:0000259" key="14">
    <source>
        <dbReference type="Pfam" id="PF02096"/>
    </source>
</evidence>
<dbReference type="Proteomes" id="UP000011724">
    <property type="component" value="Chromosome"/>
</dbReference>
<dbReference type="InterPro" id="IPR047196">
    <property type="entry name" value="YidC_ALB_C"/>
</dbReference>
<keyword evidence="4 13" id="KW-0813">Transport</keyword>
<dbReference type="EMBL" id="FO203427">
    <property type="protein sequence ID" value="CCH48655.1"/>
    <property type="molecule type" value="Genomic_DNA"/>
</dbReference>
<keyword evidence="9 13" id="KW-0472">Membrane</keyword>
<dbReference type="GO" id="GO:0032977">
    <property type="term" value="F:membrane insertase activity"/>
    <property type="evidence" value="ECO:0007669"/>
    <property type="project" value="InterPro"/>
</dbReference>
<feature type="domain" description="Membrane insertase YidC N-terminal" evidence="15">
    <location>
        <begin position="78"/>
        <end position="345"/>
    </location>
</feature>
<dbReference type="GO" id="GO:0005886">
    <property type="term" value="C:plasma membrane"/>
    <property type="evidence" value="ECO:0007669"/>
    <property type="project" value="UniProtKB-SubCell"/>
</dbReference>
<dbReference type="PRINTS" id="PR00701">
    <property type="entry name" value="60KDINNERMP"/>
</dbReference>
<feature type="transmembrane region" description="Helical" evidence="13">
    <location>
        <begin position="421"/>
        <end position="441"/>
    </location>
</feature>
<keyword evidence="8 13" id="KW-1133">Transmembrane helix</keyword>
<evidence type="ECO:0000256" key="2">
    <source>
        <dbReference type="ARBA" id="ARBA00010527"/>
    </source>
</evidence>
<comment type="subunit">
    <text evidence="13">Interacts with the Sec translocase complex via SecD. Specifically interacts with transmembrane segments of nascent integral membrane proteins during membrane integration.</text>
</comment>
<keyword evidence="5 13" id="KW-1003">Cell membrane</keyword>
<dbReference type="Pfam" id="PF14849">
    <property type="entry name" value="YidC_periplas"/>
    <property type="match status" value="1"/>
</dbReference>
<keyword evidence="13" id="KW-0997">Cell inner membrane</keyword>
<evidence type="ECO:0000256" key="13">
    <source>
        <dbReference type="HAMAP-Rule" id="MF_01810"/>
    </source>
</evidence>
<evidence type="ECO:0000256" key="1">
    <source>
        <dbReference type="ARBA" id="ARBA00004429"/>
    </source>
</evidence>
<dbReference type="RefSeq" id="WP_015414701.1">
    <property type="nucleotide sequence ID" value="NC_020409.1"/>
</dbReference>
<evidence type="ECO:0000256" key="3">
    <source>
        <dbReference type="ARBA" id="ARBA00015325"/>
    </source>
</evidence>
<keyword evidence="7 13" id="KW-0653">Protein transport</keyword>
<name>M1WLY2_PSEP2</name>
<dbReference type="PRINTS" id="PR01900">
    <property type="entry name" value="YIDCPROTEIN"/>
</dbReference>
<dbReference type="OrthoDB" id="9780552at2"/>
<evidence type="ECO:0000256" key="10">
    <source>
        <dbReference type="ARBA" id="ARBA00023186"/>
    </source>
</evidence>
<dbReference type="Pfam" id="PF02096">
    <property type="entry name" value="60KD_IMP"/>
    <property type="match status" value="1"/>
</dbReference>
<dbReference type="NCBIfam" id="NF002353">
    <property type="entry name" value="PRK01318.1-4"/>
    <property type="match status" value="1"/>
</dbReference>
<accession>M1WLY2</accession>
<evidence type="ECO:0000256" key="9">
    <source>
        <dbReference type="ARBA" id="ARBA00023136"/>
    </source>
</evidence>
<dbReference type="Gene3D" id="2.70.98.90">
    <property type="match status" value="1"/>
</dbReference>
<dbReference type="GO" id="GO:0015031">
    <property type="term" value="P:protein transport"/>
    <property type="evidence" value="ECO:0007669"/>
    <property type="project" value="UniProtKB-KW"/>
</dbReference>
<evidence type="ECO:0000256" key="6">
    <source>
        <dbReference type="ARBA" id="ARBA00022692"/>
    </source>
</evidence>
<dbReference type="InterPro" id="IPR038221">
    <property type="entry name" value="YidC_periplasmic_sf"/>
</dbReference>
<dbReference type="InterPro" id="IPR001708">
    <property type="entry name" value="YidC/ALB3/OXA1/COX18"/>
</dbReference>
<dbReference type="BioCyc" id="DPIE1322246:BN4_RS07135-MONOMER"/>
<comment type="function">
    <text evidence="13">Required for the insertion and/or proper folding and/or complex formation of integral membrane proteins into the membrane. Involved in integration of membrane proteins that insert both dependently and independently of the Sec translocase complex, as well as at least some lipoproteins. Aids folding of multispanning membrane proteins.</text>
</comment>
<sequence>MDKQEKIRLVVAMALSAIVIFGWQYFMAPSAQEQAETARRAAEAEKQTAALTQESVAPQAAQAAIPTPDFIPTEGVSVTVDTPLYTAIFNSQGGILEKFILKQYKDTIKPDSFNVDLIGNNAYAKGPLGLFLSRGGDDQVHTWKYGQWAFDGNDIALSETDGTKTLTFTGDVHGYRIQRVLTFHADTYLIEENTTVTNLNTTGVDGSVSFTAAAKSMSADGNRYNPTKIAYENSETRKEESDREDLQKEGLTATDGLKWGVIESNYFMFAIVPENNDTSLSAGYQDDVFRMAVNQKATFVPNVAKSFKASYFLGPTNRQMLAKMPHQLGDAINFGWFDFLAKPMLIGLNFFYDYVGNYGVAIILLTLVIKLIFWPLSQKSYGSMEQMKKLQPMVAKLREKYGDDKQRLNQETMALYKTYKVNPMGGCLPMVVQIPVFFGLYKALLGAVELRHAPFIAHLPFTDLPWLADLSAKDPYYISPIIMGASMFLQQRMTPSAGDPTQQKIMLIMPLVFTFMFLQFPSGLVIYWLLNNLLSIGQQLMIARANKTKAAAQND</sequence>
<dbReference type="HAMAP" id="MF_01810">
    <property type="entry name" value="YidC_type1"/>
    <property type="match status" value="1"/>
</dbReference>
<keyword evidence="6 13" id="KW-0812">Transmembrane</keyword>
<dbReference type="InterPro" id="IPR019998">
    <property type="entry name" value="Membr_insert_YidC"/>
</dbReference>
<dbReference type="AlphaFoldDB" id="M1WLY2"/>
<dbReference type="PATRIC" id="fig|879567.3.peg.1481"/>
<evidence type="ECO:0000259" key="15">
    <source>
        <dbReference type="Pfam" id="PF14849"/>
    </source>
</evidence>
<protein>
    <recommendedName>
        <fullName evidence="3 13">Membrane protein insertase YidC</fullName>
    </recommendedName>
    <alternativeName>
        <fullName evidence="12 13">Foldase YidC</fullName>
    </alternativeName>
    <alternativeName>
        <fullName evidence="11 13">Membrane integrase YidC</fullName>
    </alternativeName>
    <alternativeName>
        <fullName evidence="13">Membrane protein YidC</fullName>
    </alternativeName>
</protein>
<feature type="transmembrane region" description="Helical" evidence="13">
    <location>
        <begin position="7"/>
        <end position="26"/>
    </location>
</feature>
<evidence type="ECO:0000256" key="11">
    <source>
        <dbReference type="ARBA" id="ARBA00033245"/>
    </source>
</evidence>
<evidence type="ECO:0000256" key="8">
    <source>
        <dbReference type="ARBA" id="ARBA00022989"/>
    </source>
</evidence>
<dbReference type="InterPro" id="IPR028053">
    <property type="entry name" value="Membr_insert_YidC_N"/>
</dbReference>
<feature type="transmembrane region" description="Helical" evidence="13">
    <location>
        <begin position="358"/>
        <end position="377"/>
    </location>
</feature>
<dbReference type="PANTHER" id="PTHR12428:SF65">
    <property type="entry name" value="CYTOCHROME C OXIDASE ASSEMBLY PROTEIN COX18, MITOCHONDRIAL"/>
    <property type="match status" value="1"/>
</dbReference>
<dbReference type="NCBIfam" id="TIGR03593">
    <property type="entry name" value="yidC_nterm"/>
    <property type="match status" value="1"/>
</dbReference>
<dbReference type="STRING" id="1322246.BN4_11420"/>
<dbReference type="KEGG" id="dpi:BN4_11420"/>
<dbReference type="InterPro" id="IPR028055">
    <property type="entry name" value="YidC/Oxa/ALB_C"/>
</dbReference>
<evidence type="ECO:0000313" key="17">
    <source>
        <dbReference type="Proteomes" id="UP000011724"/>
    </source>
</evidence>
<evidence type="ECO:0000256" key="5">
    <source>
        <dbReference type="ARBA" id="ARBA00022475"/>
    </source>
</evidence>
<feature type="domain" description="Membrane insertase YidC/Oxa/ALB C-terminal" evidence="14">
    <location>
        <begin position="358"/>
        <end position="543"/>
    </location>
</feature>
<dbReference type="PANTHER" id="PTHR12428">
    <property type="entry name" value="OXA1"/>
    <property type="match status" value="1"/>
</dbReference>
<dbReference type="CDD" id="cd20070">
    <property type="entry name" value="5TM_YidC_Alb3"/>
    <property type="match status" value="1"/>
</dbReference>
<evidence type="ECO:0000256" key="4">
    <source>
        <dbReference type="ARBA" id="ARBA00022448"/>
    </source>
</evidence>